<name>A0A4Y2LV50_ARAVE</name>
<gene>
    <name evidence="1" type="ORF">AVEN_64027_1</name>
</gene>
<dbReference type="EMBL" id="BGPR01006319">
    <property type="protein sequence ID" value="GBN17943.1"/>
    <property type="molecule type" value="Genomic_DNA"/>
</dbReference>
<evidence type="ECO:0000313" key="1">
    <source>
        <dbReference type="EMBL" id="GBN17943.1"/>
    </source>
</evidence>
<dbReference type="Proteomes" id="UP000499080">
    <property type="component" value="Unassembled WGS sequence"/>
</dbReference>
<proteinExistence type="predicted"/>
<keyword evidence="2" id="KW-1185">Reference proteome</keyword>
<organism evidence="1 2">
    <name type="scientific">Araneus ventricosus</name>
    <name type="common">Orbweaver spider</name>
    <name type="synonym">Epeira ventricosa</name>
    <dbReference type="NCBI Taxonomy" id="182803"/>
    <lineage>
        <taxon>Eukaryota</taxon>
        <taxon>Metazoa</taxon>
        <taxon>Ecdysozoa</taxon>
        <taxon>Arthropoda</taxon>
        <taxon>Chelicerata</taxon>
        <taxon>Arachnida</taxon>
        <taxon>Araneae</taxon>
        <taxon>Araneomorphae</taxon>
        <taxon>Entelegynae</taxon>
        <taxon>Araneoidea</taxon>
        <taxon>Araneidae</taxon>
        <taxon>Araneus</taxon>
    </lineage>
</organism>
<accession>A0A4Y2LV50</accession>
<protein>
    <submittedName>
        <fullName evidence="1">Uncharacterized protein</fullName>
    </submittedName>
</protein>
<comment type="caution">
    <text evidence="1">The sequence shown here is derived from an EMBL/GenBank/DDBJ whole genome shotgun (WGS) entry which is preliminary data.</text>
</comment>
<dbReference type="AlphaFoldDB" id="A0A4Y2LV50"/>
<sequence>MAEEHEWEKEGCEFYPLAVLLTSIISKTGRPRKATFTHKLELSRTSTSGALRSLRAIENAALSLYHELSTHECCRASLSPSLRAVSAMQ</sequence>
<evidence type="ECO:0000313" key="2">
    <source>
        <dbReference type="Proteomes" id="UP000499080"/>
    </source>
</evidence>
<reference evidence="1 2" key="1">
    <citation type="journal article" date="2019" name="Sci. Rep.">
        <title>Orb-weaving spider Araneus ventricosus genome elucidates the spidroin gene catalogue.</title>
        <authorList>
            <person name="Kono N."/>
            <person name="Nakamura H."/>
            <person name="Ohtoshi R."/>
            <person name="Moran D.A.P."/>
            <person name="Shinohara A."/>
            <person name="Yoshida Y."/>
            <person name="Fujiwara M."/>
            <person name="Mori M."/>
            <person name="Tomita M."/>
            <person name="Arakawa K."/>
        </authorList>
    </citation>
    <scope>NUCLEOTIDE SEQUENCE [LARGE SCALE GENOMIC DNA]</scope>
</reference>